<sequence>MLIAYGRTRTMAGKIMAQARSHFPLKRVLCSGVISFSFYTVCDKAHAQNLVSPLQNQELVTVTAGGLKTSDGVRGKTPGGGLMPPQTAAKAISGVTRDFIAKQSPTSNALTLLKAMPGVVVSGSDSLGTSDRMNVSIRGLNQTELGTTFEGMPVGDRIYYSPFTSEWADTENLGFVNVAQGSADISAPVYNSVGGQINAGLRNPSDKFGGYLNLAGGTKSMNKEFGRIDTGYIGNSGIKNYTSFSHESNNNWRGTGGQKRYHVDTRFIKEWGNGNKIAPFVSWNLVRADLFTNPTMAQWKKYGISYNYDGKYQFGDSMYQGFHFYRRQTVMMAAPTNLHITKGLTFSVTPYFNYGHGIINGGSTLSQDNSYLGNTPAGQLNLEHVVNGKATAENVDPYTQFGSGINAYLTWKKGINTLQFGAWYDYFDHNEATSYAEADANGNVGNSYGHTPVLTQNGSILRSFDGHIIQQANGLFISDSLSLLHDKLLLNAGFKEVMIARNASSQLPGTTARVNAYTAQPLPQVSASYKITPHDQIYINGTTAFREPASINSYIDIYSVATGKMSSTHNTNLNPEFSISEELGYRHTGFLNLSLAFFNYNFTNRQLSTSALVNGTPETFSINAGGQTTRGVQGEIGLRPWHHFSPYVSAQYLHGSIDNNILQGSDYLPTKGKKPTMMPTFTGSIGLSYDDGTYFGNFALTYVGSQYTSLMNDEKMPSYETANVTLGYRYKDIGAAKHPQIQLNLMNIGNEHYLSGAYGIKTNAKATTGIRGTTIAAAGSPTYYVGGGFAAVVSVSTGF</sequence>
<keyword evidence="8" id="KW-0406">Ion transport</keyword>
<name>A0A291PD33_9PROT</name>
<dbReference type="InterPro" id="IPR037066">
    <property type="entry name" value="Plug_dom_sf"/>
</dbReference>
<proteinExistence type="predicted"/>
<dbReference type="AlphaFoldDB" id="A0A291PD33"/>
<dbReference type="InterPro" id="IPR012910">
    <property type="entry name" value="Plug_dom"/>
</dbReference>
<protein>
    <recommendedName>
        <fullName evidence="11">TonB-dependent receptor plug domain-containing protein</fullName>
    </recommendedName>
</protein>
<dbReference type="Pfam" id="PF07715">
    <property type="entry name" value="Plug"/>
    <property type="match status" value="1"/>
</dbReference>
<dbReference type="Gene3D" id="2.170.130.10">
    <property type="entry name" value="TonB-dependent receptor, plug domain"/>
    <property type="match status" value="1"/>
</dbReference>
<gene>
    <name evidence="12" type="ORF">CIW82_00170</name>
</gene>
<evidence type="ECO:0000313" key="13">
    <source>
        <dbReference type="Proteomes" id="UP000220394"/>
    </source>
</evidence>
<evidence type="ECO:0000256" key="8">
    <source>
        <dbReference type="ARBA" id="ARBA00023065"/>
    </source>
</evidence>
<reference evidence="12 13" key="1">
    <citation type="submission" date="2017-08" db="EMBL/GenBank/DDBJ databases">
        <title>Complete Genome Sequence of Acetobacter tropicalis Oregon-R-modENCODE STRAIN BDGP1, an acetic acid bacterium isolated from Drosophila melanogaster gut.</title>
        <authorList>
            <person name="Wan K.H."/>
            <person name="Yu C."/>
            <person name="Park S."/>
            <person name="Hammonds A.S."/>
            <person name="Booth B.W."/>
            <person name="Celniker S.E."/>
        </authorList>
    </citation>
    <scope>NUCLEOTIDE SEQUENCE [LARGE SCALE GENOMIC DNA]</scope>
    <source>
        <strain evidence="12 13">BDGP1</strain>
    </source>
</reference>
<evidence type="ECO:0000256" key="7">
    <source>
        <dbReference type="ARBA" id="ARBA00023004"/>
    </source>
</evidence>
<evidence type="ECO:0000259" key="11">
    <source>
        <dbReference type="Pfam" id="PF07715"/>
    </source>
</evidence>
<evidence type="ECO:0000256" key="3">
    <source>
        <dbReference type="ARBA" id="ARBA00022452"/>
    </source>
</evidence>
<dbReference type="PANTHER" id="PTHR32552">
    <property type="entry name" value="FERRICHROME IRON RECEPTOR-RELATED"/>
    <property type="match status" value="1"/>
</dbReference>
<dbReference type="EMBL" id="CP022699">
    <property type="protein sequence ID" value="ATJ89369.1"/>
    <property type="molecule type" value="Genomic_DNA"/>
</dbReference>
<dbReference type="PANTHER" id="PTHR32552:SF89">
    <property type="entry name" value="CATECHOLATE SIDEROPHORE RECEPTOR FIU"/>
    <property type="match status" value="1"/>
</dbReference>
<evidence type="ECO:0000256" key="6">
    <source>
        <dbReference type="ARBA" id="ARBA00022729"/>
    </source>
</evidence>
<keyword evidence="9" id="KW-0472">Membrane</keyword>
<evidence type="ECO:0000256" key="2">
    <source>
        <dbReference type="ARBA" id="ARBA00022448"/>
    </source>
</evidence>
<keyword evidence="3" id="KW-1134">Transmembrane beta strand</keyword>
<dbReference type="InterPro" id="IPR039426">
    <property type="entry name" value="TonB-dep_rcpt-like"/>
</dbReference>
<dbReference type="Proteomes" id="UP000220394">
    <property type="component" value="Chromosome"/>
</dbReference>
<evidence type="ECO:0000256" key="9">
    <source>
        <dbReference type="ARBA" id="ARBA00023136"/>
    </source>
</evidence>
<evidence type="ECO:0000256" key="10">
    <source>
        <dbReference type="ARBA" id="ARBA00023237"/>
    </source>
</evidence>
<organism evidence="12 13">
    <name type="scientific">Acetobacter tropicalis</name>
    <dbReference type="NCBI Taxonomy" id="104102"/>
    <lineage>
        <taxon>Bacteria</taxon>
        <taxon>Pseudomonadati</taxon>
        <taxon>Pseudomonadota</taxon>
        <taxon>Alphaproteobacteria</taxon>
        <taxon>Acetobacterales</taxon>
        <taxon>Acetobacteraceae</taxon>
        <taxon>Acetobacter</taxon>
    </lineage>
</organism>
<dbReference type="Gene3D" id="2.40.170.20">
    <property type="entry name" value="TonB-dependent receptor, beta-barrel domain"/>
    <property type="match status" value="1"/>
</dbReference>
<dbReference type="KEGG" id="ato:CIW82_00170"/>
<keyword evidence="5" id="KW-0812">Transmembrane</keyword>
<feature type="domain" description="TonB-dependent receptor plug" evidence="11">
    <location>
        <begin position="86"/>
        <end position="184"/>
    </location>
</feature>
<keyword evidence="6" id="KW-0732">Signal</keyword>
<keyword evidence="10" id="KW-0998">Cell outer membrane</keyword>
<dbReference type="GO" id="GO:0009279">
    <property type="term" value="C:cell outer membrane"/>
    <property type="evidence" value="ECO:0007669"/>
    <property type="project" value="UniProtKB-SubCell"/>
</dbReference>
<evidence type="ECO:0000256" key="1">
    <source>
        <dbReference type="ARBA" id="ARBA00004571"/>
    </source>
</evidence>
<keyword evidence="2" id="KW-0813">Transport</keyword>
<dbReference type="GO" id="GO:0015344">
    <property type="term" value="F:siderophore uptake transmembrane transporter activity"/>
    <property type="evidence" value="ECO:0007669"/>
    <property type="project" value="TreeGrafter"/>
</dbReference>
<keyword evidence="7" id="KW-0408">Iron</keyword>
<evidence type="ECO:0000256" key="5">
    <source>
        <dbReference type="ARBA" id="ARBA00022692"/>
    </source>
</evidence>
<evidence type="ECO:0000313" key="12">
    <source>
        <dbReference type="EMBL" id="ATJ89369.1"/>
    </source>
</evidence>
<dbReference type="InterPro" id="IPR036942">
    <property type="entry name" value="Beta-barrel_TonB_sf"/>
</dbReference>
<evidence type="ECO:0000256" key="4">
    <source>
        <dbReference type="ARBA" id="ARBA00022496"/>
    </source>
</evidence>
<accession>A0A291PD33</accession>
<keyword evidence="4" id="KW-0410">Iron transport</keyword>
<comment type="subcellular location">
    <subcellularLocation>
        <location evidence="1">Cell outer membrane</location>
        <topology evidence="1">Multi-pass membrane protein</topology>
    </subcellularLocation>
</comment>
<dbReference type="SUPFAM" id="SSF56935">
    <property type="entry name" value="Porins"/>
    <property type="match status" value="1"/>
</dbReference>